<keyword evidence="20" id="KW-1185">Reference proteome</keyword>
<dbReference type="CDD" id="cd17992">
    <property type="entry name" value="DEXHc_RecG"/>
    <property type="match status" value="1"/>
</dbReference>
<evidence type="ECO:0000256" key="2">
    <source>
        <dbReference type="ARBA" id="ARBA00017846"/>
    </source>
</evidence>
<evidence type="ECO:0000256" key="15">
    <source>
        <dbReference type="RuleBase" id="RU363016"/>
    </source>
</evidence>
<evidence type="ECO:0000256" key="7">
    <source>
        <dbReference type="ARBA" id="ARBA00022840"/>
    </source>
</evidence>
<feature type="region of interest" description="Disordered" evidence="16">
    <location>
        <begin position="1"/>
        <end position="34"/>
    </location>
</feature>
<dbReference type="GO" id="GO:0003678">
    <property type="term" value="F:DNA helicase activity"/>
    <property type="evidence" value="ECO:0007669"/>
    <property type="project" value="UniProtKB-EC"/>
</dbReference>
<comment type="catalytic activity">
    <reaction evidence="14 15">
        <text>ATP + H2O = ADP + phosphate + H(+)</text>
        <dbReference type="Rhea" id="RHEA:13065"/>
        <dbReference type="ChEBI" id="CHEBI:15377"/>
        <dbReference type="ChEBI" id="CHEBI:15378"/>
        <dbReference type="ChEBI" id="CHEBI:30616"/>
        <dbReference type="ChEBI" id="CHEBI:43474"/>
        <dbReference type="ChEBI" id="CHEBI:456216"/>
        <dbReference type="EC" id="5.6.2.4"/>
    </reaction>
</comment>
<dbReference type="Pfam" id="PF00271">
    <property type="entry name" value="Helicase_C"/>
    <property type="match status" value="1"/>
</dbReference>
<dbReference type="Pfam" id="PF00270">
    <property type="entry name" value="DEAD"/>
    <property type="match status" value="1"/>
</dbReference>
<dbReference type="EC" id="5.6.2.4" evidence="13 15"/>
<evidence type="ECO:0000313" key="20">
    <source>
        <dbReference type="Proteomes" id="UP001371305"/>
    </source>
</evidence>
<organism evidence="19 20">
    <name type="scientific">Luteolibacter soli</name>
    <dbReference type="NCBI Taxonomy" id="3135280"/>
    <lineage>
        <taxon>Bacteria</taxon>
        <taxon>Pseudomonadati</taxon>
        <taxon>Verrucomicrobiota</taxon>
        <taxon>Verrucomicrobiia</taxon>
        <taxon>Verrucomicrobiales</taxon>
        <taxon>Verrucomicrobiaceae</taxon>
        <taxon>Luteolibacter</taxon>
    </lineage>
</organism>
<evidence type="ECO:0000256" key="14">
    <source>
        <dbReference type="ARBA" id="ARBA00048988"/>
    </source>
</evidence>
<keyword evidence="8" id="KW-0238">DNA-binding</keyword>
<dbReference type="InterPro" id="IPR004609">
    <property type="entry name" value="ATP-dep_DNA_helicase_RecG"/>
</dbReference>
<reference evidence="19 20" key="1">
    <citation type="submission" date="2024-04" db="EMBL/GenBank/DDBJ databases">
        <title>Luteolibacter sp. isolated from soil.</title>
        <authorList>
            <person name="An J."/>
        </authorList>
    </citation>
    <scope>NUCLEOTIDE SEQUENCE [LARGE SCALE GENOMIC DNA]</scope>
    <source>
        <strain evidence="19 20">Y139</strain>
    </source>
</reference>
<dbReference type="Pfam" id="PF17191">
    <property type="entry name" value="RecG_wedge"/>
    <property type="match status" value="1"/>
</dbReference>
<name>A0ABU9AT52_9BACT</name>
<dbReference type="InterPro" id="IPR001650">
    <property type="entry name" value="Helicase_C-like"/>
</dbReference>
<keyword evidence="10 15" id="KW-0234">DNA repair</keyword>
<comment type="function">
    <text evidence="15">Plays a critical role in recombination and DNA repair. Helps process Holliday junction intermediates to mature products by catalyzing branch migration. Has replication fork regression activity, unwinds stalled or blocked replication forks to make a HJ that can be resolved. Has a DNA unwinding activity characteristic of a DNA helicase with 3'-5' polarity.</text>
</comment>
<feature type="domain" description="Helicase C-terminal" evidence="18">
    <location>
        <begin position="492"/>
        <end position="648"/>
    </location>
</feature>
<dbReference type="PANTHER" id="PTHR47964">
    <property type="entry name" value="ATP-DEPENDENT DNA HELICASE HOMOLOG RECG, CHLOROPLASTIC"/>
    <property type="match status" value="1"/>
</dbReference>
<evidence type="ECO:0000259" key="18">
    <source>
        <dbReference type="PROSITE" id="PS51194"/>
    </source>
</evidence>
<feature type="compositionally biased region" description="Polar residues" evidence="16">
    <location>
        <begin position="19"/>
        <end position="34"/>
    </location>
</feature>
<keyword evidence="6 15" id="KW-0347">Helicase</keyword>
<accession>A0ABU9AT52</accession>
<dbReference type="InterPro" id="IPR045562">
    <property type="entry name" value="RecG_dom3_C"/>
</dbReference>
<dbReference type="PROSITE" id="PS51194">
    <property type="entry name" value="HELICASE_CTER"/>
    <property type="match status" value="1"/>
</dbReference>
<dbReference type="NCBIfam" id="NF008168">
    <property type="entry name" value="PRK10917.2-2"/>
    <property type="match status" value="1"/>
</dbReference>
<gene>
    <name evidence="19" type="primary">recG</name>
    <name evidence="19" type="ORF">WKV53_09365</name>
</gene>
<dbReference type="NCBIfam" id="NF008165">
    <property type="entry name" value="PRK10917.1-3"/>
    <property type="match status" value="1"/>
</dbReference>
<protein>
    <recommendedName>
        <fullName evidence="2 15">ATP-dependent DNA helicase RecG</fullName>
        <ecNumber evidence="13 15">5.6.2.4</ecNumber>
    </recommendedName>
</protein>
<evidence type="ECO:0000256" key="11">
    <source>
        <dbReference type="ARBA" id="ARBA00023235"/>
    </source>
</evidence>
<dbReference type="InterPro" id="IPR047112">
    <property type="entry name" value="RecG/Mfd"/>
</dbReference>
<evidence type="ECO:0000256" key="16">
    <source>
        <dbReference type="SAM" id="MobiDB-lite"/>
    </source>
</evidence>
<evidence type="ECO:0000256" key="5">
    <source>
        <dbReference type="ARBA" id="ARBA00022801"/>
    </source>
</evidence>
<dbReference type="Proteomes" id="UP001371305">
    <property type="component" value="Unassembled WGS sequence"/>
</dbReference>
<keyword evidence="7 15" id="KW-0067">ATP-binding</keyword>
<dbReference type="EMBL" id="JBBUKT010000003">
    <property type="protein sequence ID" value="MEK7950703.1"/>
    <property type="molecule type" value="Genomic_DNA"/>
</dbReference>
<evidence type="ECO:0000256" key="13">
    <source>
        <dbReference type="ARBA" id="ARBA00034808"/>
    </source>
</evidence>
<keyword evidence="9 15" id="KW-0233">DNA recombination</keyword>
<dbReference type="SUPFAM" id="SSF50249">
    <property type="entry name" value="Nucleic acid-binding proteins"/>
    <property type="match status" value="1"/>
</dbReference>
<comment type="caution">
    <text evidence="19">The sequence shown here is derived from an EMBL/GenBank/DDBJ whole genome shotgun (WGS) entry which is preliminary data.</text>
</comment>
<sequence length="717" mass="79291">MGKGRSRAEARRASQAGQVSCTSPNARTARSLSPDASLTPITAPLASLDFLGAKEVISLASAGLHVAGDLLDWLPRRYEDRRRFDAFPAAPGGPAICVRGKVVDTRNRFGPRARFYEAVVEDTRSSGMGTATITCRWFNMPFLKNVIAAGQEVILHGKPKDFQGRIYIDHPDFEVIRDDGGPSIHLERIVPIYRNVSGIAQRRLREIQHQLLERIDPASLGSPYDVDPTYPRAEAFREVHFPEAIEQAEAARRRFALEEFFAVQLNVVWRRARIHDHKGRVQGTKTTLLKRFYESLPFDLTGAQKRSIKEIVADLRSPRPMNRLLQGDVGSGKTFVAMASMLLAIDSGAQAALMAPTQILAEQHYLTFKRWLEPLGVRVLLRTAAKEQSTHLPLDGEAQVLIGTHALLYDKVAFTDLGLVVIDEQHKFGVSQRSRLIDQGTMPDVLVMTATPIPRTLTMTIYGDLDVSILDERPAGRGKMVTALRTAAKQTDITKFVKEQLATGRQAYLVYPLVEESEALKAESATEAFEKWQKRLSGHSVGLVHGKLSPEEKEDVMRRFRDGEIHALVATTVIEVGVDVPNANLMIIHHAERFGLAQLHQLRGRIGRGEHKSYCILLTDGKSADAMEKLAVMEKTSDGFVIAEEDLRLRGPGDVLGTMQSGLGDLRFPDFLADTALLREARALADQVIAEDPSLAALHASLRSLIQENPVASSQRG</sequence>
<comment type="similarity">
    <text evidence="1 15">Belongs to the helicase family. RecG subfamily.</text>
</comment>
<dbReference type="RefSeq" id="WP_341404681.1">
    <property type="nucleotide sequence ID" value="NZ_JBBUKT010000003.1"/>
</dbReference>
<dbReference type="SMART" id="SM00490">
    <property type="entry name" value="HELICc"/>
    <property type="match status" value="1"/>
</dbReference>
<dbReference type="NCBIfam" id="TIGR00643">
    <property type="entry name" value="recG"/>
    <property type="match status" value="1"/>
</dbReference>
<evidence type="ECO:0000256" key="6">
    <source>
        <dbReference type="ARBA" id="ARBA00022806"/>
    </source>
</evidence>
<dbReference type="InterPro" id="IPR012340">
    <property type="entry name" value="NA-bd_OB-fold"/>
</dbReference>
<dbReference type="SMART" id="SM00487">
    <property type="entry name" value="DEXDc"/>
    <property type="match status" value="1"/>
</dbReference>
<dbReference type="CDD" id="cd04488">
    <property type="entry name" value="RecG_wedge_OBF"/>
    <property type="match status" value="1"/>
</dbReference>
<evidence type="ECO:0000256" key="12">
    <source>
        <dbReference type="ARBA" id="ARBA00034617"/>
    </source>
</evidence>
<evidence type="ECO:0000313" key="19">
    <source>
        <dbReference type="EMBL" id="MEK7950703.1"/>
    </source>
</evidence>
<keyword evidence="3 15" id="KW-0547">Nucleotide-binding</keyword>
<keyword evidence="4 15" id="KW-0227">DNA damage</keyword>
<evidence type="ECO:0000256" key="4">
    <source>
        <dbReference type="ARBA" id="ARBA00022763"/>
    </source>
</evidence>
<dbReference type="InterPro" id="IPR027417">
    <property type="entry name" value="P-loop_NTPase"/>
</dbReference>
<dbReference type="SUPFAM" id="SSF52540">
    <property type="entry name" value="P-loop containing nucleoside triphosphate hydrolases"/>
    <property type="match status" value="2"/>
</dbReference>
<keyword evidence="11" id="KW-0413">Isomerase</keyword>
<dbReference type="PROSITE" id="PS51192">
    <property type="entry name" value="HELICASE_ATP_BIND_1"/>
    <property type="match status" value="1"/>
</dbReference>
<dbReference type="Pfam" id="PF19833">
    <property type="entry name" value="RecG_dom3_C"/>
    <property type="match status" value="1"/>
</dbReference>
<comment type="catalytic activity">
    <reaction evidence="12 15">
        <text>Couples ATP hydrolysis with the unwinding of duplex DNA by translocating in the 3'-5' direction.</text>
        <dbReference type="EC" id="5.6.2.4"/>
    </reaction>
</comment>
<dbReference type="InterPro" id="IPR011545">
    <property type="entry name" value="DEAD/DEAH_box_helicase_dom"/>
</dbReference>
<evidence type="ECO:0000256" key="1">
    <source>
        <dbReference type="ARBA" id="ARBA00007504"/>
    </source>
</evidence>
<dbReference type="InterPro" id="IPR014001">
    <property type="entry name" value="Helicase_ATP-bd"/>
</dbReference>
<evidence type="ECO:0000256" key="9">
    <source>
        <dbReference type="ARBA" id="ARBA00023172"/>
    </source>
</evidence>
<evidence type="ECO:0000259" key="17">
    <source>
        <dbReference type="PROSITE" id="PS51192"/>
    </source>
</evidence>
<evidence type="ECO:0000256" key="10">
    <source>
        <dbReference type="ARBA" id="ARBA00023204"/>
    </source>
</evidence>
<dbReference type="PANTHER" id="PTHR47964:SF1">
    <property type="entry name" value="ATP-DEPENDENT DNA HELICASE HOMOLOG RECG, CHLOROPLASTIC"/>
    <property type="match status" value="1"/>
</dbReference>
<dbReference type="GO" id="GO:0016787">
    <property type="term" value="F:hydrolase activity"/>
    <property type="evidence" value="ECO:0007669"/>
    <property type="project" value="UniProtKB-KW"/>
</dbReference>
<evidence type="ECO:0000256" key="3">
    <source>
        <dbReference type="ARBA" id="ARBA00022741"/>
    </source>
</evidence>
<evidence type="ECO:0000256" key="8">
    <source>
        <dbReference type="ARBA" id="ARBA00023125"/>
    </source>
</evidence>
<feature type="domain" description="Helicase ATP-binding" evidence="17">
    <location>
        <begin position="314"/>
        <end position="470"/>
    </location>
</feature>
<proteinExistence type="inferred from homology"/>
<feature type="compositionally biased region" description="Basic and acidic residues" evidence="16">
    <location>
        <begin position="1"/>
        <end position="12"/>
    </location>
</feature>
<dbReference type="Gene3D" id="2.40.50.140">
    <property type="entry name" value="Nucleic acid-binding proteins"/>
    <property type="match status" value="1"/>
</dbReference>
<dbReference type="InterPro" id="IPR033454">
    <property type="entry name" value="RecG_wedge"/>
</dbReference>
<keyword evidence="5 15" id="KW-0378">Hydrolase</keyword>
<dbReference type="Gene3D" id="3.40.50.300">
    <property type="entry name" value="P-loop containing nucleotide triphosphate hydrolases"/>
    <property type="match status" value="2"/>
</dbReference>